<comment type="subcellular location">
    <subcellularLocation>
        <location evidence="1">Cell membrane</location>
    </subcellularLocation>
</comment>
<dbReference type="InterPro" id="IPR037193">
    <property type="entry name" value="GDNF_alpha"/>
</dbReference>
<dbReference type="SUPFAM" id="SSF110035">
    <property type="entry name" value="GDNF receptor-like"/>
    <property type="match status" value="2"/>
</dbReference>
<keyword evidence="8" id="KW-0812">Transmembrane</keyword>
<evidence type="ECO:0000256" key="1">
    <source>
        <dbReference type="ARBA" id="ARBA00004236"/>
    </source>
</evidence>
<dbReference type="GO" id="GO:0009897">
    <property type="term" value="C:external side of plasma membrane"/>
    <property type="evidence" value="ECO:0007669"/>
    <property type="project" value="TreeGrafter"/>
</dbReference>
<dbReference type="InterPro" id="IPR016017">
    <property type="entry name" value="GDNF/GAS1"/>
</dbReference>
<evidence type="ECO:0000259" key="9">
    <source>
        <dbReference type="SMART" id="SM00907"/>
    </source>
</evidence>
<evidence type="ECO:0000256" key="5">
    <source>
        <dbReference type="ARBA" id="ARBA00023136"/>
    </source>
</evidence>
<keyword evidence="5 8" id="KW-0472">Membrane</keyword>
<comment type="similarity">
    <text evidence="2">Belongs to the GDNFR family.</text>
</comment>
<dbReference type="GO" id="GO:0007399">
    <property type="term" value="P:nervous system development"/>
    <property type="evidence" value="ECO:0007669"/>
    <property type="project" value="TreeGrafter"/>
</dbReference>
<name>A0A8S4BR55_9TELE</name>
<dbReference type="PANTHER" id="PTHR10269:SF1">
    <property type="entry name" value="GDNF FAMILY RECEPTOR ALPHA-LIKE"/>
    <property type="match status" value="1"/>
</dbReference>
<feature type="transmembrane region" description="Helical" evidence="8">
    <location>
        <begin position="333"/>
        <end position="354"/>
    </location>
</feature>
<dbReference type="Proteomes" id="UP000677803">
    <property type="component" value="Unassembled WGS sequence"/>
</dbReference>
<evidence type="ECO:0000256" key="3">
    <source>
        <dbReference type="ARBA" id="ARBA00022475"/>
    </source>
</evidence>
<dbReference type="GO" id="GO:0038023">
    <property type="term" value="F:signaling receptor activity"/>
    <property type="evidence" value="ECO:0007669"/>
    <property type="project" value="InterPro"/>
</dbReference>
<dbReference type="InterPro" id="IPR003438">
    <property type="entry name" value="GDNF_rcpt"/>
</dbReference>
<dbReference type="Pfam" id="PF02351">
    <property type="entry name" value="GDNF"/>
    <property type="match status" value="2"/>
</dbReference>
<proteinExistence type="inferred from homology"/>
<organism evidence="10 11">
    <name type="scientific">Menidia menidia</name>
    <name type="common">Atlantic silverside</name>
    <dbReference type="NCBI Taxonomy" id="238744"/>
    <lineage>
        <taxon>Eukaryota</taxon>
        <taxon>Metazoa</taxon>
        <taxon>Chordata</taxon>
        <taxon>Craniata</taxon>
        <taxon>Vertebrata</taxon>
        <taxon>Euteleostomi</taxon>
        <taxon>Actinopterygii</taxon>
        <taxon>Neopterygii</taxon>
        <taxon>Teleostei</taxon>
        <taxon>Neoteleostei</taxon>
        <taxon>Acanthomorphata</taxon>
        <taxon>Ovalentaria</taxon>
        <taxon>Atherinomorphae</taxon>
        <taxon>Atheriniformes</taxon>
        <taxon>Atherinopsidae</taxon>
        <taxon>Menidiinae</taxon>
        <taxon>Menidia</taxon>
    </lineage>
</organism>
<dbReference type="AlphaFoldDB" id="A0A8S4BR55"/>
<keyword evidence="3" id="KW-1003">Cell membrane</keyword>
<evidence type="ECO:0000313" key="11">
    <source>
        <dbReference type="Proteomes" id="UP000677803"/>
    </source>
</evidence>
<evidence type="ECO:0000256" key="2">
    <source>
        <dbReference type="ARBA" id="ARBA00005961"/>
    </source>
</evidence>
<feature type="non-terminal residue" evidence="10">
    <location>
        <position position="1"/>
    </location>
</feature>
<dbReference type="EMBL" id="CAJRST010039999">
    <property type="protein sequence ID" value="CAG6017429.1"/>
    <property type="molecule type" value="Genomic_DNA"/>
</dbReference>
<sequence length="358" mass="40471">KSKEAAGPFTVKHLLLKQSFACLWKILFFCLPICLCDIQDERCQIKGTEVCNMTVQTALDQFPSLRGCVCAWEEELCDSLQALASQCPHKPAIQKKRSKIIDWKSSSLIDIEYDGAGSCVDRIGVCVSDSVCNKHLAPVLQACTAERCDGDVCQTEIQQFYRNMPQRAAEMLVMCECDASDQSCLLMRSGLQSGKCGDETKICQERVDQCVEDSNCRDLLKTLQANCWSPEEARCNDKNLQRDECFPLRDPAFILGTRTECKRAFLDTLGTVLHYPCTCKGVHNNHLVTCQRIYDIFHNRTHFIEFKESRVGLTKPNEISESEHAHTWFYDHLLYAFSAVLFAGVIIIILLAAVSKLW</sequence>
<accession>A0A8S4BR55</accession>
<comment type="caution">
    <text evidence="10">The sequence shown here is derived from an EMBL/GenBank/DDBJ whole genome shotgun (WGS) entry which is preliminary data.</text>
</comment>
<reference evidence="10" key="1">
    <citation type="submission" date="2021-05" db="EMBL/GenBank/DDBJ databases">
        <authorList>
            <person name="Tigano A."/>
        </authorList>
    </citation>
    <scope>NUCLEOTIDE SEQUENCE</scope>
</reference>
<evidence type="ECO:0000313" key="10">
    <source>
        <dbReference type="EMBL" id="CAG6017429.1"/>
    </source>
</evidence>
<keyword evidence="7" id="KW-0325">Glycoprotein</keyword>
<protein>
    <submittedName>
        <fullName evidence="10">(Atlantic silverside) hypothetical protein</fullName>
    </submittedName>
</protein>
<dbReference type="PANTHER" id="PTHR10269">
    <property type="entry name" value="GDNF RECEPTOR ALPHA"/>
    <property type="match status" value="1"/>
</dbReference>
<dbReference type="GO" id="GO:0007169">
    <property type="term" value="P:cell surface receptor protein tyrosine kinase signaling pathway"/>
    <property type="evidence" value="ECO:0007669"/>
    <property type="project" value="UniProtKB-ARBA"/>
</dbReference>
<keyword evidence="8" id="KW-1133">Transmembrane helix</keyword>
<keyword evidence="11" id="KW-1185">Reference proteome</keyword>
<dbReference type="SMART" id="SM00907">
    <property type="entry name" value="GDNF"/>
    <property type="match status" value="2"/>
</dbReference>
<gene>
    <name evidence="10" type="ORF">MMEN_LOCUS20713</name>
</gene>
<feature type="domain" description="GDNF/GAS1" evidence="9">
    <location>
        <begin position="119"/>
        <end position="196"/>
    </location>
</feature>
<keyword evidence="4" id="KW-0732">Signal</keyword>
<evidence type="ECO:0000256" key="4">
    <source>
        <dbReference type="ARBA" id="ARBA00022729"/>
    </source>
</evidence>
<dbReference type="GO" id="GO:0043235">
    <property type="term" value="C:receptor complex"/>
    <property type="evidence" value="ECO:0007669"/>
    <property type="project" value="TreeGrafter"/>
</dbReference>
<evidence type="ECO:0000256" key="6">
    <source>
        <dbReference type="ARBA" id="ARBA00023170"/>
    </source>
</evidence>
<evidence type="ECO:0000256" key="8">
    <source>
        <dbReference type="SAM" id="Phobius"/>
    </source>
</evidence>
<keyword evidence="6" id="KW-0675">Receptor</keyword>
<feature type="domain" description="GDNF/GAS1" evidence="9">
    <location>
        <begin position="203"/>
        <end position="302"/>
    </location>
</feature>
<evidence type="ECO:0000256" key="7">
    <source>
        <dbReference type="ARBA" id="ARBA00023180"/>
    </source>
</evidence>
<dbReference type="OrthoDB" id="8735237at2759"/>